<name>A0A9P0BG48_BRAAE</name>
<reference evidence="2" key="1">
    <citation type="submission" date="2021-12" db="EMBL/GenBank/DDBJ databases">
        <authorList>
            <person name="King R."/>
        </authorList>
    </citation>
    <scope>NUCLEOTIDE SEQUENCE</scope>
</reference>
<protein>
    <submittedName>
        <fullName evidence="2">Uncharacterized protein</fullName>
    </submittedName>
</protein>
<feature type="region of interest" description="Disordered" evidence="1">
    <location>
        <begin position="416"/>
        <end position="436"/>
    </location>
</feature>
<evidence type="ECO:0000313" key="3">
    <source>
        <dbReference type="Proteomes" id="UP001154078"/>
    </source>
</evidence>
<evidence type="ECO:0000256" key="1">
    <source>
        <dbReference type="SAM" id="MobiDB-lite"/>
    </source>
</evidence>
<feature type="region of interest" description="Disordered" evidence="1">
    <location>
        <begin position="505"/>
        <end position="530"/>
    </location>
</feature>
<evidence type="ECO:0000313" key="2">
    <source>
        <dbReference type="EMBL" id="CAH0562840.1"/>
    </source>
</evidence>
<proteinExistence type="predicted"/>
<dbReference type="AlphaFoldDB" id="A0A9P0BG48"/>
<sequence length="927" mass="106850">MNERKKIFLRNCNAIINARPGTISVLRTQAMCNLKLVERGSRCVKDPNPISSTMSLISTKYPISVSRDKIADYEIPTSFLQDDAKGRRVEDAHIHGRILCKKEAIDWWISNSELPSKEVVKTIDIFYDLPRKEVKDYYSIKWENTRVKFGKSSIERVNNMDCKLSLQRQIRLLLDHMDTRRRVIPVIPGTIDRIATMTHATMGPSFVLTKMEIGASKSKDLETLITKFGKALINSCLKYQPSLNDIQKTIKNTKILSHRLHDLIKRNDIPDNLPTRWMKAAFGMSITTENVKGSMTTSAKPTQVIVVRESNKKGISYNIYLGKEKVRFRYKEIRGIFIHNGSYLYNISYSSILSASTDSDPTYRPELPEHANQERTLDWLRAESFHETDRDDTNLKENSYNDLEYVTLSNVELPDSQDSFSKEKSHNDTNISSDFESRTSSVISYIQPITIMRQYIESDQESLEDNPSKIVAESDDIDYSTAITLSENLPDDVLQINNINEITANKQNQNTSKNGQSTTESNNPELSLEEESAKTAFRNKLYDNYIDNAKNKQKKKRTVCKFCQISVTNFERHLCRHHKEEKKVRDYLNFPKSTKEGRQMRRNILALLRYEENFKDFVQKEDVLNSNKLPCAHCKRIIAVKYLRRHYQKCIVKPINETGQNVQHRAASQTLVACASEYANVNATLRVKNEVFSKMASDKICFLARTDPLIRHFGSYYLKKHKRAQIASACSNKMRECSRLLIEMRRRIGKPKFAFFEMLNPINFDDVVLCAKAISGYDEEKKDYKAPSLALHIGTTLQQICELTTNLLLKKSPEFLVGNVEDKLKEIKRFRFLVQSQWSNEVSSLALKDLAEKKWNKPVMLPITKDVIKLRDHILETANKNAALLKQDNNNVKAFKKLVDASLALTILFNRRRIGDVQYVNQYVNLT</sequence>
<keyword evidence="3" id="KW-1185">Reference proteome</keyword>
<dbReference type="EMBL" id="OV121139">
    <property type="protein sequence ID" value="CAH0562840.1"/>
    <property type="molecule type" value="Genomic_DNA"/>
</dbReference>
<accession>A0A9P0BG48</accession>
<dbReference type="OrthoDB" id="6764596at2759"/>
<dbReference type="PANTHER" id="PTHR33480">
    <property type="entry name" value="SET DOMAIN-CONTAINING PROTEIN-RELATED"/>
    <property type="match status" value="1"/>
</dbReference>
<dbReference type="Proteomes" id="UP001154078">
    <property type="component" value="Chromosome 8"/>
</dbReference>
<dbReference type="PANTHER" id="PTHR33480:SF1">
    <property type="entry name" value="TYR RECOMBINASE DOMAIN-CONTAINING PROTEIN"/>
    <property type="match status" value="1"/>
</dbReference>
<organism evidence="2 3">
    <name type="scientific">Brassicogethes aeneus</name>
    <name type="common">Rape pollen beetle</name>
    <name type="synonym">Meligethes aeneus</name>
    <dbReference type="NCBI Taxonomy" id="1431903"/>
    <lineage>
        <taxon>Eukaryota</taxon>
        <taxon>Metazoa</taxon>
        <taxon>Ecdysozoa</taxon>
        <taxon>Arthropoda</taxon>
        <taxon>Hexapoda</taxon>
        <taxon>Insecta</taxon>
        <taxon>Pterygota</taxon>
        <taxon>Neoptera</taxon>
        <taxon>Endopterygota</taxon>
        <taxon>Coleoptera</taxon>
        <taxon>Polyphaga</taxon>
        <taxon>Cucujiformia</taxon>
        <taxon>Nitidulidae</taxon>
        <taxon>Meligethinae</taxon>
        <taxon>Brassicogethes</taxon>
    </lineage>
</organism>
<gene>
    <name evidence="2" type="ORF">MELIAE_LOCUS11860</name>
</gene>
<feature type="compositionally biased region" description="Polar residues" evidence="1">
    <location>
        <begin position="505"/>
        <end position="519"/>
    </location>
</feature>